<keyword evidence="7" id="KW-0032">Aminotransferase</keyword>
<dbReference type="EMBL" id="SRYO01000004">
    <property type="protein sequence ID" value="TGY37621.1"/>
    <property type="molecule type" value="Genomic_DNA"/>
</dbReference>
<dbReference type="AlphaFoldDB" id="A0A4S2D9V4"/>
<reference evidence="7 8" key="1">
    <citation type="submission" date="2019-04" db="EMBL/GenBank/DDBJ databases">
        <title>Microbes associate with the intestines of laboratory mice.</title>
        <authorList>
            <person name="Navarre W."/>
            <person name="Wong E."/>
            <person name="Huang K."/>
            <person name="Tropini C."/>
            <person name="Ng K."/>
            <person name="Yu B."/>
        </authorList>
    </citation>
    <scope>NUCLEOTIDE SEQUENCE [LARGE SCALE GENOMIC DNA]</scope>
    <source>
        <strain evidence="7 8">NM46_B2-13</strain>
    </source>
</reference>
<organism evidence="7 8">
    <name type="scientific">Microbacterium laevaniformans</name>
    <dbReference type="NCBI Taxonomy" id="36807"/>
    <lineage>
        <taxon>Bacteria</taxon>
        <taxon>Bacillati</taxon>
        <taxon>Actinomycetota</taxon>
        <taxon>Actinomycetes</taxon>
        <taxon>Micrococcales</taxon>
        <taxon>Microbacteriaceae</taxon>
        <taxon>Microbacterium</taxon>
    </lineage>
</organism>
<dbReference type="PANTHER" id="PTHR43525">
    <property type="entry name" value="PROTEIN MALY"/>
    <property type="match status" value="1"/>
</dbReference>
<dbReference type="InterPro" id="IPR051798">
    <property type="entry name" value="Class-II_PLP-Dep_Aminotrans"/>
</dbReference>
<evidence type="ECO:0000256" key="1">
    <source>
        <dbReference type="ARBA" id="ARBA00001933"/>
    </source>
</evidence>
<dbReference type="GO" id="GO:0008483">
    <property type="term" value="F:transaminase activity"/>
    <property type="evidence" value="ECO:0007669"/>
    <property type="project" value="UniProtKB-KW"/>
</dbReference>
<dbReference type="InterPro" id="IPR015421">
    <property type="entry name" value="PyrdxlP-dep_Trfase_major"/>
</dbReference>
<evidence type="ECO:0000313" key="7">
    <source>
        <dbReference type="EMBL" id="TGY37621.1"/>
    </source>
</evidence>
<dbReference type="InterPro" id="IPR015424">
    <property type="entry name" value="PyrdxlP-dep_Trfase"/>
</dbReference>
<dbReference type="Pfam" id="PF00155">
    <property type="entry name" value="Aminotran_1_2"/>
    <property type="match status" value="1"/>
</dbReference>
<dbReference type="OrthoDB" id="3224382at2"/>
<dbReference type="RefSeq" id="WP_135949280.1">
    <property type="nucleotide sequence ID" value="NZ_SRYO01000004.1"/>
</dbReference>
<keyword evidence="3" id="KW-0663">Pyridoxal phosphate</keyword>
<dbReference type="InterPro" id="IPR015422">
    <property type="entry name" value="PyrdxlP-dep_Trfase_small"/>
</dbReference>
<evidence type="ECO:0000313" key="8">
    <source>
        <dbReference type="Proteomes" id="UP000309893"/>
    </source>
</evidence>
<dbReference type="InterPro" id="IPR004839">
    <property type="entry name" value="Aminotransferase_I/II_large"/>
</dbReference>
<accession>A0A4S2D9V4</accession>
<dbReference type="PANTHER" id="PTHR43525:SF2">
    <property type="entry name" value="CYSTATHIONINE BETA-LYASE-RELATED"/>
    <property type="match status" value="1"/>
</dbReference>
<comment type="cofactor">
    <cofactor evidence="1">
        <name>pyridoxal 5'-phosphate</name>
        <dbReference type="ChEBI" id="CHEBI:597326"/>
    </cofactor>
</comment>
<feature type="domain" description="Aminotransferase class I/classII large" evidence="6">
    <location>
        <begin position="58"/>
        <end position="380"/>
    </location>
</feature>
<dbReference type="SUPFAM" id="SSF53383">
    <property type="entry name" value="PLP-dependent transferases"/>
    <property type="match status" value="1"/>
</dbReference>
<comment type="similarity">
    <text evidence="5">Belongs to the class-II pyridoxal-phosphate-dependent aminotransferase family. MalY/PatB cystathionine beta-lyase subfamily.</text>
</comment>
<keyword evidence="7" id="KW-0808">Transferase</keyword>
<evidence type="ECO:0000259" key="6">
    <source>
        <dbReference type="Pfam" id="PF00155"/>
    </source>
</evidence>
<dbReference type="GO" id="GO:0047804">
    <property type="term" value="F:cysteine-S-conjugate beta-lyase activity"/>
    <property type="evidence" value="ECO:0007669"/>
    <property type="project" value="UniProtKB-EC"/>
</dbReference>
<keyword evidence="4" id="KW-0456">Lyase</keyword>
<name>A0A4S2D9V4_9MICO</name>
<sequence>MSIIPLEALPLETLQRRSSTKWRTYGSDVLPLFVAETDFPLAPLITSALRTAVELGDTGYTPPDPGVRDAFASFAARRFDWVVDADRVRTTGDVMMGVVEMLRAVTAPGDAVVITPPVYPPFSMTVEEAGCRVAPVPLRDTGAAWELDLDGIDAALADGARAVLLCNPHNPTGTVHSRETLAALARIAARHGAAVISDEIHAPLVYDDATFTPFLASSAEAAAVGYTVTSPSKAFNLAGLKCAVMVTGDERTAAVVRGLPSEVEWRTGLFGAIASVAALDAASDEWLDALRARLDLNRRQLADLLAAHLPRARYRVPDAGYLAWVDLSAYGWGDDPATRILAEARVAVHHGPQFGPQGAGHVRVNFGCGPEVLTEAIARIGRLVDA</sequence>
<evidence type="ECO:0000256" key="5">
    <source>
        <dbReference type="ARBA" id="ARBA00037974"/>
    </source>
</evidence>
<evidence type="ECO:0000256" key="2">
    <source>
        <dbReference type="ARBA" id="ARBA00012224"/>
    </source>
</evidence>
<dbReference type="GO" id="GO:0030170">
    <property type="term" value="F:pyridoxal phosphate binding"/>
    <property type="evidence" value="ECO:0007669"/>
    <property type="project" value="InterPro"/>
</dbReference>
<evidence type="ECO:0000256" key="4">
    <source>
        <dbReference type="ARBA" id="ARBA00023239"/>
    </source>
</evidence>
<dbReference type="Gene3D" id="3.40.640.10">
    <property type="entry name" value="Type I PLP-dependent aspartate aminotransferase-like (Major domain)"/>
    <property type="match status" value="1"/>
</dbReference>
<protein>
    <recommendedName>
        <fullName evidence="2">cysteine-S-conjugate beta-lyase</fullName>
        <ecNumber evidence="2">4.4.1.13</ecNumber>
    </recommendedName>
</protein>
<comment type="caution">
    <text evidence="7">The sequence shown here is derived from an EMBL/GenBank/DDBJ whole genome shotgun (WGS) entry which is preliminary data.</text>
</comment>
<proteinExistence type="inferred from homology"/>
<gene>
    <name evidence="7" type="ORF">E5344_08000</name>
</gene>
<dbReference type="CDD" id="cd00609">
    <property type="entry name" value="AAT_like"/>
    <property type="match status" value="1"/>
</dbReference>
<evidence type="ECO:0000256" key="3">
    <source>
        <dbReference type="ARBA" id="ARBA00022898"/>
    </source>
</evidence>
<dbReference type="Proteomes" id="UP000309893">
    <property type="component" value="Unassembled WGS sequence"/>
</dbReference>
<dbReference type="Gene3D" id="3.90.1150.10">
    <property type="entry name" value="Aspartate Aminotransferase, domain 1"/>
    <property type="match status" value="1"/>
</dbReference>
<dbReference type="EC" id="4.4.1.13" evidence="2"/>